<evidence type="ECO:0000259" key="4">
    <source>
        <dbReference type="Pfam" id="PF00326"/>
    </source>
</evidence>
<comment type="caution">
    <text evidence="5">The sequence shown here is derived from an EMBL/GenBank/DDBJ whole genome shotgun (WGS) entry which is preliminary data.</text>
</comment>
<dbReference type="PANTHER" id="PTHR43265:SF1">
    <property type="entry name" value="ESTERASE ESTD"/>
    <property type="match status" value="1"/>
</dbReference>
<evidence type="ECO:0000313" key="5">
    <source>
        <dbReference type="EMBL" id="MFC7381459.1"/>
    </source>
</evidence>
<protein>
    <submittedName>
        <fullName evidence="5">Alpha/beta hydrolase family protein</fullName>
        <ecNumber evidence="5">3.4.-.-</ecNumber>
    </submittedName>
</protein>
<dbReference type="InterPro" id="IPR029058">
    <property type="entry name" value="AB_hydrolase_fold"/>
</dbReference>
<dbReference type="SUPFAM" id="SSF53474">
    <property type="entry name" value="alpha/beta-Hydrolases"/>
    <property type="match status" value="1"/>
</dbReference>
<evidence type="ECO:0000256" key="1">
    <source>
        <dbReference type="ARBA" id="ARBA00022801"/>
    </source>
</evidence>
<dbReference type="Gene3D" id="3.40.50.1820">
    <property type="entry name" value="alpha/beta hydrolase"/>
    <property type="match status" value="1"/>
</dbReference>
<keyword evidence="2" id="KW-0812">Transmembrane</keyword>
<feature type="signal peptide" evidence="3">
    <location>
        <begin position="1"/>
        <end position="22"/>
    </location>
</feature>
<feature type="domain" description="Peptidase S9 prolyl oligopeptidase catalytic" evidence="4">
    <location>
        <begin position="163"/>
        <end position="321"/>
    </location>
</feature>
<keyword evidence="1 5" id="KW-0378">Hydrolase</keyword>
<dbReference type="InterPro" id="IPR002471">
    <property type="entry name" value="Pept_S9_AS"/>
</dbReference>
<feature type="transmembrane region" description="Helical" evidence="2">
    <location>
        <begin position="382"/>
        <end position="401"/>
    </location>
</feature>
<keyword evidence="3" id="KW-0732">Signal</keyword>
<dbReference type="InterPro" id="IPR053145">
    <property type="entry name" value="AB_hydrolase_Est10"/>
</dbReference>
<dbReference type="GO" id="GO:0016787">
    <property type="term" value="F:hydrolase activity"/>
    <property type="evidence" value="ECO:0007669"/>
    <property type="project" value="UniProtKB-KW"/>
</dbReference>
<evidence type="ECO:0000256" key="3">
    <source>
        <dbReference type="SAM" id="SignalP"/>
    </source>
</evidence>
<dbReference type="InterPro" id="IPR001375">
    <property type="entry name" value="Peptidase_S9_cat"/>
</dbReference>
<dbReference type="Pfam" id="PF00326">
    <property type="entry name" value="Peptidase_S9"/>
    <property type="match status" value="1"/>
</dbReference>
<evidence type="ECO:0000256" key="2">
    <source>
        <dbReference type="SAM" id="Phobius"/>
    </source>
</evidence>
<dbReference type="RefSeq" id="WP_380824383.1">
    <property type="nucleotide sequence ID" value="NZ_JBHTCG010000002.1"/>
</dbReference>
<feature type="transmembrane region" description="Helical" evidence="2">
    <location>
        <begin position="460"/>
        <end position="484"/>
    </location>
</feature>
<accession>A0ABW2NWG2</accession>
<evidence type="ECO:0000313" key="6">
    <source>
        <dbReference type="Proteomes" id="UP001596496"/>
    </source>
</evidence>
<dbReference type="PROSITE" id="PS00708">
    <property type="entry name" value="PRO_ENDOPEP_SER"/>
    <property type="match status" value="1"/>
</dbReference>
<keyword evidence="6" id="KW-1185">Reference proteome</keyword>
<dbReference type="Proteomes" id="UP001596496">
    <property type="component" value="Unassembled WGS sequence"/>
</dbReference>
<feature type="transmembrane region" description="Helical" evidence="2">
    <location>
        <begin position="422"/>
        <end position="440"/>
    </location>
</feature>
<dbReference type="EC" id="3.4.-.-" evidence="5"/>
<sequence length="536" mass="54928">MTSSILAAAATALRLLAIPAVAAPSLATPSLAIPAVTVPAIPVPSLAVPATAHAVAGPSLAGARAVPHGLVEPSPAVPPDLAAREVSFRGAGGLEMRGTVLSPAAAGPRRRGIVLVHGAGSGTPRTKLMEEAVQFARRGLSVLVYDKRSVGYSLFRRSYSQLADDALGAVAALRSQPGVDPAKVGIWGLSEGGWVAPLAASRSADVAFVVLVGANALQPLRQQTWAVAAGLRKAGVSGSLVDRTEPNLYRAITDGGMFPEPYYDPAPVLASLRQPVLAIWGTHDLLTPPRETPPLLAKALESGGNRRYTFRFFGEADHAAHRTPDGGVTRLPELAPGYADLVGSWTAAAIAGKAPLVSVSGPAPVQASPTVPVDPPAWWESANAQAAALALMLVAFTAYPATTLVRRLRGRARPAAGRAARLLSAGGLTSVAGSFGYVFYLVMTGGKLATTGPVAAGRPLIWLALQALAVTTAAATAVVASGLLRGRAPRAGDHAAGDLSHRGGRPGRGERVRLGLLLAGGVVFLPWALYWGLLLP</sequence>
<gene>
    <name evidence="5" type="ORF">ACFQSB_04510</name>
</gene>
<dbReference type="PANTHER" id="PTHR43265">
    <property type="entry name" value="ESTERASE ESTD"/>
    <property type="match status" value="1"/>
</dbReference>
<reference evidence="6" key="1">
    <citation type="journal article" date="2019" name="Int. J. Syst. Evol. Microbiol.">
        <title>The Global Catalogue of Microorganisms (GCM) 10K type strain sequencing project: providing services to taxonomists for standard genome sequencing and annotation.</title>
        <authorList>
            <consortium name="The Broad Institute Genomics Platform"/>
            <consortium name="The Broad Institute Genome Sequencing Center for Infectious Disease"/>
            <person name="Wu L."/>
            <person name="Ma J."/>
        </authorList>
    </citation>
    <scope>NUCLEOTIDE SEQUENCE [LARGE SCALE GENOMIC DNA]</scope>
    <source>
        <strain evidence="6">CECT 7649</strain>
    </source>
</reference>
<feature type="chain" id="PRO_5047029719" evidence="3">
    <location>
        <begin position="23"/>
        <end position="536"/>
    </location>
</feature>
<organism evidence="5 6">
    <name type="scientific">Sphaerisporangium rhizosphaerae</name>
    <dbReference type="NCBI Taxonomy" id="2269375"/>
    <lineage>
        <taxon>Bacteria</taxon>
        <taxon>Bacillati</taxon>
        <taxon>Actinomycetota</taxon>
        <taxon>Actinomycetes</taxon>
        <taxon>Streptosporangiales</taxon>
        <taxon>Streptosporangiaceae</taxon>
        <taxon>Sphaerisporangium</taxon>
    </lineage>
</organism>
<proteinExistence type="predicted"/>
<dbReference type="EMBL" id="JBHTCG010000002">
    <property type="protein sequence ID" value="MFC7381459.1"/>
    <property type="molecule type" value="Genomic_DNA"/>
</dbReference>
<keyword evidence="2" id="KW-0472">Membrane</keyword>
<keyword evidence="2" id="KW-1133">Transmembrane helix</keyword>
<name>A0ABW2NWG2_9ACTN</name>
<feature type="transmembrane region" description="Helical" evidence="2">
    <location>
        <begin position="514"/>
        <end position="533"/>
    </location>
</feature>